<organism evidence="2 3">
    <name type="scientific">Naegleria fowleri</name>
    <name type="common">Brain eating amoeba</name>
    <dbReference type="NCBI Taxonomy" id="5763"/>
    <lineage>
        <taxon>Eukaryota</taxon>
        <taxon>Discoba</taxon>
        <taxon>Heterolobosea</taxon>
        <taxon>Tetramitia</taxon>
        <taxon>Eutetramitia</taxon>
        <taxon>Vahlkampfiidae</taxon>
        <taxon>Naegleria</taxon>
    </lineage>
</organism>
<evidence type="ECO:0000313" key="3">
    <source>
        <dbReference type="Proteomes" id="UP000444721"/>
    </source>
</evidence>
<dbReference type="PANTHER" id="PTHR10579:SF43">
    <property type="entry name" value="ZINC FINGER (C3HC4-TYPE RING FINGER) FAMILY PROTEIN"/>
    <property type="match status" value="1"/>
</dbReference>
<dbReference type="GeneID" id="68113542"/>
<feature type="domain" description="VWFA" evidence="1">
    <location>
        <begin position="72"/>
        <end position="262"/>
    </location>
</feature>
<dbReference type="VEuPathDB" id="AmoebaDB:NfTy_076620"/>
<comment type="caution">
    <text evidence="2">The sequence shown here is derived from an EMBL/GenBank/DDBJ whole genome shotgun (WGS) entry which is preliminary data.</text>
</comment>
<sequence length="504" mass="56357">MKISQTALQKFQGLLNSVVPQSVNVNVKIDAGHLPREDVGIQCEIPFLLRVLFGDFPNRDQESSMRAPTPVNVCIVLDVSGSMDEGLSNNQTGTKLSVCKTAIKELVKNFLNDQDTVHLLKYSDSPSTVFSGKKKSTVEMATIDNISTEGSTNIADAIHYAVDLLKQSTAPGTKLVAFFSDGMANVGECDVNVFGASLMKKLKEFDLENQIHISSFGVGAEYDEKWLQSIARSGKGEYYYLDCDERAKEAFERTLRKYQYQIGKQFNIKVTGLNGVSVKSFNQKNDLTSLVSGLTLGGVYCRDLRFVEGVLVYNPQQTFKTQPELIEALNRGVGIPLLSVTYSYVDMQNGQLKEQTLTYVHSKFANSASELPALVAQYEKQGERNEFIVQKTCLQGADHQAQFNKYIEEHNRDKALEEAKIIEDIYTKVLEHDDYGIIEQLLTQAKLQRDELEKKGISMSFQKMVSKNASVCLKVAKKEAKQAYEEECCDSFDYDCEEAYGGLF</sequence>
<dbReference type="Gene3D" id="3.40.50.410">
    <property type="entry name" value="von Willebrand factor, type A domain"/>
    <property type="match status" value="1"/>
</dbReference>
<dbReference type="OrthoDB" id="299997at2759"/>
<dbReference type="VEuPathDB" id="AmoebaDB:FDP41_006324"/>
<dbReference type="OMA" id="CEDEEAY"/>
<dbReference type="PROSITE" id="PS50234">
    <property type="entry name" value="VWFA"/>
    <property type="match status" value="1"/>
</dbReference>
<protein>
    <recommendedName>
        <fullName evidence="1">VWFA domain-containing protein</fullName>
    </recommendedName>
</protein>
<dbReference type="Proteomes" id="UP000444721">
    <property type="component" value="Unassembled WGS sequence"/>
</dbReference>
<dbReference type="AlphaFoldDB" id="A0A6A5BLF8"/>
<reference evidence="2 3" key="1">
    <citation type="journal article" date="2019" name="Sci. Rep.">
        <title>Nanopore sequencing improves the draft genome of the human pathogenic amoeba Naegleria fowleri.</title>
        <authorList>
            <person name="Liechti N."/>
            <person name="Schurch N."/>
            <person name="Bruggmann R."/>
            <person name="Wittwer M."/>
        </authorList>
    </citation>
    <scope>NUCLEOTIDE SEQUENCE [LARGE SCALE GENOMIC DNA]</scope>
    <source>
        <strain evidence="2 3">ATCC 30894</strain>
    </source>
</reference>
<keyword evidence="3" id="KW-1185">Reference proteome</keyword>
<dbReference type="SMART" id="SM00327">
    <property type="entry name" value="VWA"/>
    <property type="match status" value="1"/>
</dbReference>
<dbReference type="InterPro" id="IPR036465">
    <property type="entry name" value="vWFA_dom_sf"/>
</dbReference>
<dbReference type="PANTHER" id="PTHR10579">
    <property type="entry name" value="CALCIUM-ACTIVATED CHLORIDE CHANNEL REGULATOR"/>
    <property type="match status" value="1"/>
</dbReference>
<dbReference type="RefSeq" id="XP_044559563.1">
    <property type="nucleotide sequence ID" value="XM_044709947.1"/>
</dbReference>
<dbReference type="SUPFAM" id="SSF53300">
    <property type="entry name" value="vWA-like"/>
    <property type="match status" value="1"/>
</dbReference>
<dbReference type="Pfam" id="PF00092">
    <property type="entry name" value="VWA"/>
    <property type="match status" value="1"/>
</dbReference>
<accession>A0A6A5BLF8</accession>
<proteinExistence type="predicted"/>
<dbReference type="VEuPathDB" id="AmoebaDB:NF0124900"/>
<name>A0A6A5BLF8_NAEFO</name>
<gene>
    <name evidence="2" type="ORF">FDP41_006324</name>
</gene>
<evidence type="ECO:0000313" key="2">
    <source>
        <dbReference type="EMBL" id="KAF0974850.1"/>
    </source>
</evidence>
<dbReference type="InterPro" id="IPR002035">
    <property type="entry name" value="VWF_A"/>
</dbReference>
<evidence type="ECO:0000259" key="1">
    <source>
        <dbReference type="PROSITE" id="PS50234"/>
    </source>
</evidence>
<dbReference type="EMBL" id="VFQX01000051">
    <property type="protein sequence ID" value="KAF0974850.1"/>
    <property type="molecule type" value="Genomic_DNA"/>
</dbReference>
<dbReference type="InterPro" id="IPR051266">
    <property type="entry name" value="CLCR"/>
</dbReference>